<dbReference type="EMBL" id="CAJVPM010025215">
    <property type="protein sequence ID" value="CAG8657012.1"/>
    <property type="molecule type" value="Genomic_DNA"/>
</dbReference>
<proteinExistence type="predicted"/>
<reference evidence="1" key="1">
    <citation type="submission" date="2021-06" db="EMBL/GenBank/DDBJ databases">
        <authorList>
            <person name="Kallberg Y."/>
            <person name="Tangrot J."/>
            <person name="Rosling A."/>
        </authorList>
    </citation>
    <scope>NUCLEOTIDE SEQUENCE</scope>
    <source>
        <strain evidence="1">AU212A</strain>
    </source>
</reference>
<keyword evidence="2" id="KW-1185">Reference proteome</keyword>
<organism evidence="1 2">
    <name type="scientific">Scutellospora calospora</name>
    <dbReference type="NCBI Taxonomy" id="85575"/>
    <lineage>
        <taxon>Eukaryota</taxon>
        <taxon>Fungi</taxon>
        <taxon>Fungi incertae sedis</taxon>
        <taxon>Mucoromycota</taxon>
        <taxon>Glomeromycotina</taxon>
        <taxon>Glomeromycetes</taxon>
        <taxon>Diversisporales</taxon>
        <taxon>Gigasporaceae</taxon>
        <taxon>Scutellospora</taxon>
    </lineage>
</organism>
<evidence type="ECO:0000313" key="1">
    <source>
        <dbReference type="EMBL" id="CAG8657012.1"/>
    </source>
</evidence>
<feature type="non-terminal residue" evidence="1">
    <location>
        <position position="41"/>
    </location>
</feature>
<comment type="caution">
    <text evidence="1">The sequence shown here is derived from an EMBL/GenBank/DDBJ whole genome shotgun (WGS) entry which is preliminary data.</text>
</comment>
<accession>A0ACA9NH14</accession>
<sequence>MTECIITDIDNNTKLIRVHWILLNLLLEDKGKKDSQKGYIT</sequence>
<name>A0ACA9NH14_9GLOM</name>
<protein>
    <submittedName>
        <fullName evidence="1">2183_t:CDS:1</fullName>
    </submittedName>
</protein>
<gene>
    <name evidence="1" type="ORF">SCALOS_LOCUS8886</name>
</gene>
<dbReference type="Proteomes" id="UP000789860">
    <property type="component" value="Unassembled WGS sequence"/>
</dbReference>
<evidence type="ECO:0000313" key="2">
    <source>
        <dbReference type="Proteomes" id="UP000789860"/>
    </source>
</evidence>